<evidence type="ECO:0000313" key="1">
    <source>
        <dbReference type="EMBL" id="KFA02539.1"/>
    </source>
</evidence>
<sequence length="372" mass="41454">MGPAHIIVGNSEDIHAVAVAWALERAGACVVLWDGIGVSDSSVVTHFPTSAGSDLRMGKERINDVRSLWFRRPVPYQPLAGLDPVSLKFTRNELQSAHGSLAAVLRSKASFIVGDWHPIDAGMKGLQLDAAVACGFRIPDTVITNDPAVVADFRARQENLLVKHFTPHFWSSEQNRKCWQCGPVVIPRDRKIDDASIRACPAIYQTLVNKAFDLRITVIGHRIFSARIVGHNGTALLDWRPSSVKPGELRIDWYNVDARTRTSINALMEKLDLRYGCIDLAVDLQGNIFFFEVNTGGQFLFIDDHIPEMNLLGEMAGLLLSGSSDYQALPWNVANLPDFESSDRYVEFRAATQRFRQNDRVITRVDQDMVAI</sequence>
<accession>A0A836P547</accession>
<organism evidence="1">
    <name type="scientific">Xanthomonas vasicola pv. vasculorum NCPPB 890</name>
    <dbReference type="NCBI Taxonomy" id="1184265"/>
    <lineage>
        <taxon>Bacteria</taxon>
        <taxon>Pseudomonadati</taxon>
        <taxon>Pseudomonadota</taxon>
        <taxon>Gammaproteobacteria</taxon>
        <taxon>Lysobacterales</taxon>
        <taxon>Lysobacteraceae</taxon>
        <taxon>Xanthomonas</taxon>
    </lineage>
</organism>
<dbReference type="SUPFAM" id="SSF56059">
    <property type="entry name" value="Glutathione synthetase ATP-binding domain-like"/>
    <property type="match status" value="1"/>
</dbReference>
<name>A0A836P547_XANVA</name>
<proteinExistence type="predicted"/>
<protein>
    <submittedName>
        <fullName evidence="1">Uncharacterized protein</fullName>
    </submittedName>
</protein>
<dbReference type="AlphaFoldDB" id="A0A836P547"/>
<comment type="caution">
    <text evidence="1">The sequence shown here is derived from an EMBL/GenBank/DDBJ whole genome shotgun (WGS) entry which is preliminary data.</text>
</comment>
<dbReference type="Gene3D" id="3.30.470.20">
    <property type="entry name" value="ATP-grasp fold, B domain"/>
    <property type="match status" value="1"/>
</dbReference>
<dbReference type="RefSeq" id="WP_010370264.1">
    <property type="nucleotide sequence ID" value="NZ_AKBN02000005.1"/>
</dbReference>
<dbReference type="EMBL" id="AKBN01000467">
    <property type="protein sequence ID" value="KFA02539.1"/>
    <property type="molecule type" value="Genomic_DNA"/>
</dbReference>
<reference evidence="1" key="1">
    <citation type="submission" date="2012-05" db="EMBL/GenBank/DDBJ databases">
        <authorList>
            <person name="Studholme D.J."/>
            <person name="Wasukira A."/>
            <person name="Grant M."/>
        </authorList>
    </citation>
    <scope>NUCLEOTIDE SEQUENCE [LARGE SCALE GENOMIC DNA]</scope>
    <source>
        <strain evidence="1">NCPPB 890</strain>
    </source>
</reference>
<gene>
    <name evidence="1" type="ORF">A11K_0108995</name>
</gene>